<dbReference type="AlphaFoldDB" id="A0A0A9ABM8"/>
<proteinExistence type="predicted"/>
<reference evidence="1" key="1">
    <citation type="submission" date="2014-09" db="EMBL/GenBank/DDBJ databases">
        <authorList>
            <person name="Magalhaes I.L.F."/>
            <person name="Oliveira U."/>
            <person name="Santos F.R."/>
            <person name="Vidigal T.H.D.A."/>
            <person name="Brescovit A.D."/>
            <person name="Santos A.J."/>
        </authorList>
    </citation>
    <scope>NUCLEOTIDE SEQUENCE</scope>
    <source>
        <tissue evidence="1">Shoot tissue taken approximately 20 cm above the soil surface</tissue>
    </source>
</reference>
<reference evidence="1" key="2">
    <citation type="journal article" date="2015" name="Data Brief">
        <title>Shoot transcriptome of the giant reed, Arundo donax.</title>
        <authorList>
            <person name="Barrero R.A."/>
            <person name="Guerrero F.D."/>
            <person name="Moolhuijzen P."/>
            <person name="Goolsby J.A."/>
            <person name="Tidwell J."/>
            <person name="Bellgard S.E."/>
            <person name="Bellgard M.I."/>
        </authorList>
    </citation>
    <scope>NUCLEOTIDE SEQUENCE</scope>
    <source>
        <tissue evidence="1">Shoot tissue taken approximately 20 cm above the soil surface</tissue>
    </source>
</reference>
<evidence type="ECO:0000313" key="1">
    <source>
        <dbReference type="EMBL" id="JAD47343.1"/>
    </source>
</evidence>
<accession>A0A0A9ABM8</accession>
<sequence length="58" mass="6684">MLRAFHVDLYIDKVLCCFNCICEANSNENLSFEGVMYMSIWLSFQNVVDISTTIQSII</sequence>
<dbReference type="EMBL" id="GBRH01250552">
    <property type="protein sequence ID" value="JAD47343.1"/>
    <property type="molecule type" value="Transcribed_RNA"/>
</dbReference>
<protein>
    <submittedName>
        <fullName evidence="1">Uncharacterized protein</fullName>
    </submittedName>
</protein>
<organism evidence="1">
    <name type="scientific">Arundo donax</name>
    <name type="common">Giant reed</name>
    <name type="synonym">Donax arundinaceus</name>
    <dbReference type="NCBI Taxonomy" id="35708"/>
    <lineage>
        <taxon>Eukaryota</taxon>
        <taxon>Viridiplantae</taxon>
        <taxon>Streptophyta</taxon>
        <taxon>Embryophyta</taxon>
        <taxon>Tracheophyta</taxon>
        <taxon>Spermatophyta</taxon>
        <taxon>Magnoliopsida</taxon>
        <taxon>Liliopsida</taxon>
        <taxon>Poales</taxon>
        <taxon>Poaceae</taxon>
        <taxon>PACMAD clade</taxon>
        <taxon>Arundinoideae</taxon>
        <taxon>Arundineae</taxon>
        <taxon>Arundo</taxon>
    </lineage>
</organism>
<name>A0A0A9ABM8_ARUDO</name>